<keyword evidence="4" id="KW-0175">Coiled coil</keyword>
<protein>
    <recommendedName>
        <fullName evidence="5">GB1/RHD3-type G domain-containing protein</fullName>
    </recommendedName>
</protein>
<dbReference type="PANTHER" id="PTHR10751">
    <property type="entry name" value="GUANYLATE BINDING PROTEIN"/>
    <property type="match status" value="1"/>
</dbReference>
<dbReference type="InterPro" id="IPR015894">
    <property type="entry name" value="Guanylate-bd_N"/>
</dbReference>
<name>A0AA38MN48_9CUCU</name>
<dbReference type="GO" id="GO:0003924">
    <property type="term" value="F:GTPase activity"/>
    <property type="evidence" value="ECO:0007669"/>
    <property type="project" value="InterPro"/>
</dbReference>
<dbReference type="EMBL" id="JALNTZ010000002">
    <property type="protein sequence ID" value="KAJ3662079.1"/>
    <property type="molecule type" value="Genomic_DNA"/>
</dbReference>
<keyword evidence="7" id="KW-1185">Reference proteome</keyword>
<dbReference type="InterPro" id="IPR027417">
    <property type="entry name" value="P-loop_NTPase"/>
</dbReference>
<comment type="caution">
    <text evidence="6">The sequence shown here is derived from an EMBL/GenBank/DDBJ whole genome shotgun (WGS) entry which is preliminary data.</text>
</comment>
<dbReference type="InterPro" id="IPR030386">
    <property type="entry name" value="G_GB1_RHD3_dom"/>
</dbReference>
<dbReference type="Gene3D" id="3.40.50.300">
    <property type="entry name" value="P-loop containing nucleotide triphosphate hydrolases"/>
    <property type="match status" value="1"/>
</dbReference>
<evidence type="ECO:0000256" key="1">
    <source>
        <dbReference type="ARBA" id="ARBA00022741"/>
    </source>
</evidence>
<keyword evidence="2" id="KW-0342">GTP-binding</keyword>
<reference evidence="6" key="1">
    <citation type="journal article" date="2023" name="G3 (Bethesda)">
        <title>Whole genome assemblies of Zophobas morio and Tenebrio molitor.</title>
        <authorList>
            <person name="Kaur S."/>
            <person name="Stinson S.A."/>
            <person name="diCenzo G.C."/>
        </authorList>
    </citation>
    <scope>NUCLEOTIDE SEQUENCE</scope>
    <source>
        <strain evidence="6">QUZm001</strain>
    </source>
</reference>
<dbReference type="PROSITE" id="PS51715">
    <property type="entry name" value="G_GB1_RHD3"/>
    <property type="match status" value="1"/>
</dbReference>
<accession>A0AA38MN48</accession>
<dbReference type="Pfam" id="PF02263">
    <property type="entry name" value="GBP"/>
    <property type="match status" value="1"/>
</dbReference>
<dbReference type="GO" id="GO:0005525">
    <property type="term" value="F:GTP binding"/>
    <property type="evidence" value="ECO:0007669"/>
    <property type="project" value="UniProtKB-KW"/>
</dbReference>
<evidence type="ECO:0000256" key="4">
    <source>
        <dbReference type="SAM" id="Coils"/>
    </source>
</evidence>
<evidence type="ECO:0000256" key="2">
    <source>
        <dbReference type="ARBA" id="ARBA00023134"/>
    </source>
</evidence>
<gene>
    <name evidence="6" type="ORF">Zmor_006442</name>
</gene>
<feature type="coiled-coil region" evidence="4">
    <location>
        <begin position="699"/>
        <end position="736"/>
    </location>
</feature>
<evidence type="ECO:0000313" key="6">
    <source>
        <dbReference type="EMBL" id="KAJ3662079.1"/>
    </source>
</evidence>
<dbReference type="AlphaFoldDB" id="A0AA38MN48"/>
<evidence type="ECO:0000256" key="3">
    <source>
        <dbReference type="PROSITE-ProRule" id="PRU01052"/>
    </source>
</evidence>
<feature type="domain" description="GB1/RHD3-type G" evidence="5">
    <location>
        <begin position="57"/>
        <end position="300"/>
    </location>
</feature>
<evidence type="ECO:0000259" key="5">
    <source>
        <dbReference type="PROSITE" id="PS51715"/>
    </source>
</evidence>
<organism evidence="6 7">
    <name type="scientific">Zophobas morio</name>
    <dbReference type="NCBI Taxonomy" id="2755281"/>
    <lineage>
        <taxon>Eukaryota</taxon>
        <taxon>Metazoa</taxon>
        <taxon>Ecdysozoa</taxon>
        <taxon>Arthropoda</taxon>
        <taxon>Hexapoda</taxon>
        <taxon>Insecta</taxon>
        <taxon>Pterygota</taxon>
        <taxon>Neoptera</taxon>
        <taxon>Endopterygota</taxon>
        <taxon>Coleoptera</taxon>
        <taxon>Polyphaga</taxon>
        <taxon>Cucujiformia</taxon>
        <taxon>Tenebrionidae</taxon>
        <taxon>Zophobas</taxon>
    </lineage>
</organism>
<proteinExistence type="inferred from homology"/>
<comment type="similarity">
    <text evidence="3">Belongs to the TRAFAC class dynamin-like GTPase superfamily. GB1/RHD3 GTPase family.</text>
</comment>
<keyword evidence="1" id="KW-0547">Nucleotide-binding</keyword>
<evidence type="ECO:0000313" key="7">
    <source>
        <dbReference type="Proteomes" id="UP001168821"/>
    </source>
</evidence>
<dbReference type="SUPFAM" id="SSF52540">
    <property type="entry name" value="P-loop containing nucleoside triphosphate hydrolases"/>
    <property type="match status" value="1"/>
</dbReference>
<sequence>MASRSAIIKRSFKSVSIRAKNSNGQDAIRIFKIDTKTGKMILYEDQLELLKNDKFKDYKVCVISVNGSYRTGKSFLLNFFLHCLRKKCQSEQEWMDVGDTLTHGFLWEKSPQRVTDGILIYPEIFLTKTKEGEKIAIILMDTQGTSDHQTSYAECTKIFALSALISSVHIYNIQNKLDLEQLGVLQLFAGFGAMFSDSKKKPFQDLHILVRDWVNFEEYDYGFDGGKKLLSFTFKAHQQSNLSEIQKTIRDTFQKVQCFLMPKPGSKVEAREFKGDFNDIKEKFRDHVKTFVENILTPENLVPKKIDNKFVTLGELLGFINGYWKCINEKDELCIESIYMATANIFLQHLVNGKVEEYKKRLGSCTDRTQANNEKSEILKEFEKAREMKLGTKKIRGSFKQQLVELLDALCNEFHTILEHEDELGSEYIEQVRECTTLEQAEEIKNRILKKFQKMVKNFNYLKGTQKVSKQRLTRLLDTVYTDFLTLFGHVNELKMEYIEHVKECITLKQISKAKETILEKFQDKTKNTVCNEQLQDRFKQRLTKLLDKMCKKFYTLFDLMNQLIEEYTKALKKCRTLEQAQEMMSGILGEFQEKGENIDCGKELLDHFKRRLNAPLDNGYNDFRILFNHVNQRKEEYSKHVEECTTLKQAGTEKKRIVETFEAENLNCDNELRDHFKQRLNVLLDKVYDNFCLYFNHVNQLKNKYSECVKQYRTLEEAQAERQRILVTFEEENLNDEKELKDHFKKRLNASLDKVYNDFCILFHHVNQLIEEYSERVKEFRTLEEAEGEWQRILKTVEENLYFETELRDHFKQRLDEGLGEMTIRLSPYHCQYNATGLG</sequence>
<dbReference type="Proteomes" id="UP001168821">
    <property type="component" value="Unassembled WGS sequence"/>
</dbReference>